<evidence type="ECO:0000256" key="1">
    <source>
        <dbReference type="SAM" id="MobiDB-lite"/>
    </source>
</evidence>
<dbReference type="RefSeq" id="WP_210854978.1">
    <property type="nucleotide sequence ID" value="NZ_JAGQDD010000012.1"/>
</dbReference>
<dbReference type="Proteomes" id="UP000676246">
    <property type="component" value="Unassembled WGS sequence"/>
</dbReference>
<dbReference type="AlphaFoldDB" id="A0A941BHQ4"/>
<evidence type="ECO:0000313" key="3">
    <source>
        <dbReference type="Proteomes" id="UP000676246"/>
    </source>
</evidence>
<comment type="caution">
    <text evidence="2">The sequence shown here is derived from an EMBL/GenBank/DDBJ whole genome shotgun (WGS) entry which is preliminary data.</text>
</comment>
<reference evidence="2 3" key="1">
    <citation type="submission" date="2021-04" db="EMBL/GenBank/DDBJ databases">
        <title>The genome sequence of Ideonella sp. 3Y2.</title>
        <authorList>
            <person name="Liu Y."/>
        </authorList>
    </citation>
    <scope>NUCLEOTIDE SEQUENCE [LARGE SCALE GENOMIC DNA]</scope>
    <source>
        <strain evidence="2 3">3Y2</strain>
    </source>
</reference>
<gene>
    <name evidence="2" type="ORF">KAK03_15450</name>
</gene>
<organism evidence="2 3">
    <name type="scientific">Ideonella alba</name>
    <dbReference type="NCBI Taxonomy" id="2824118"/>
    <lineage>
        <taxon>Bacteria</taxon>
        <taxon>Pseudomonadati</taxon>
        <taxon>Pseudomonadota</taxon>
        <taxon>Betaproteobacteria</taxon>
        <taxon>Burkholderiales</taxon>
        <taxon>Sphaerotilaceae</taxon>
        <taxon>Ideonella</taxon>
    </lineage>
</organism>
<accession>A0A941BHQ4</accession>
<name>A0A941BHQ4_9BURK</name>
<dbReference type="EMBL" id="JAGQDD010000012">
    <property type="protein sequence ID" value="MBQ0931878.1"/>
    <property type="molecule type" value="Genomic_DNA"/>
</dbReference>
<keyword evidence="3" id="KW-1185">Reference proteome</keyword>
<evidence type="ECO:0000313" key="2">
    <source>
        <dbReference type="EMBL" id="MBQ0931878.1"/>
    </source>
</evidence>
<proteinExistence type="predicted"/>
<sequence>MTSTPKTPNKIPRPPQSTLDLKTQADHLRLKLSVAFTGQADRDVAAVMAVQLEALAELARIGQTHATDAELKALVQRVQQSSSTDEQQLRALKQRLPKA</sequence>
<feature type="region of interest" description="Disordered" evidence="1">
    <location>
        <begin position="78"/>
        <end position="99"/>
    </location>
</feature>
<protein>
    <submittedName>
        <fullName evidence="2">Uncharacterized protein</fullName>
    </submittedName>
</protein>